<gene>
    <name evidence="5" type="primary">ZFC3H1</name>
</gene>
<dbReference type="Gene3D" id="1.25.40.10">
    <property type="entry name" value="Tetratricopeptide repeat domain"/>
    <property type="match status" value="3"/>
</dbReference>
<feature type="region of interest" description="Disordered" evidence="2">
    <location>
        <begin position="711"/>
        <end position="775"/>
    </location>
</feature>
<dbReference type="SMART" id="SM00386">
    <property type="entry name" value="HAT"/>
    <property type="match status" value="5"/>
</dbReference>
<dbReference type="PANTHER" id="PTHR21563:SF3">
    <property type="entry name" value="ZINC FINGER C3H1 DOMAIN-CONTAINING PROTEIN"/>
    <property type="match status" value="1"/>
</dbReference>
<dbReference type="InterPro" id="IPR039278">
    <property type="entry name" value="Red1"/>
</dbReference>
<accession>A0A2Y9RNF5</accession>
<name>A0A2Y9RNF5_TRIMA</name>
<keyword evidence="1" id="KW-0175">Coiled coil</keyword>
<keyword evidence="4" id="KW-1185">Reference proteome</keyword>
<feature type="region of interest" description="Disordered" evidence="2">
    <location>
        <begin position="589"/>
        <end position="670"/>
    </location>
</feature>
<feature type="region of interest" description="Disordered" evidence="2">
    <location>
        <begin position="310"/>
        <end position="365"/>
    </location>
</feature>
<protein>
    <submittedName>
        <fullName evidence="5">Zinc finger C3H1 domain-containing protein isoform X1</fullName>
    </submittedName>
</protein>
<feature type="region of interest" description="Disordered" evidence="2">
    <location>
        <begin position="385"/>
        <end position="554"/>
    </location>
</feature>
<feature type="compositionally biased region" description="Low complexity" evidence="2">
    <location>
        <begin position="114"/>
        <end position="132"/>
    </location>
</feature>
<dbReference type="RefSeq" id="XP_023596600.1">
    <property type="nucleotide sequence ID" value="XM_023740832.1"/>
</dbReference>
<feature type="compositionally biased region" description="Polar residues" evidence="2">
    <location>
        <begin position="263"/>
        <end position="279"/>
    </location>
</feature>
<feature type="region of interest" description="Disordered" evidence="2">
    <location>
        <begin position="1"/>
        <end position="220"/>
    </location>
</feature>
<dbReference type="GO" id="GO:0000178">
    <property type="term" value="C:exosome (RNase complex)"/>
    <property type="evidence" value="ECO:0007669"/>
    <property type="project" value="TreeGrafter"/>
</dbReference>
<evidence type="ECO:0000259" key="3">
    <source>
        <dbReference type="Pfam" id="PF10650"/>
    </source>
</evidence>
<feature type="region of interest" description="Disordered" evidence="2">
    <location>
        <begin position="562"/>
        <end position="581"/>
    </location>
</feature>
<proteinExistence type="predicted"/>
<evidence type="ECO:0000313" key="5">
    <source>
        <dbReference type="RefSeq" id="XP_023596600.1"/>
    </source>
</evidence>
<feature type="compositionally biased region" description="Basic and acidic residues" evidence="2">
    <location>
        <begin position="444"/>
        <end position="479"/>
    </location>
</feature>
<feature type="compositionally biased region" description="Acidic residues" evidence="2">
    <location>
        <begin position="527"/>
        <end position="537"/>
    </location>
</feature>
<sequence length="1995" mass="226895">MATADTPAPASSGLSPKEEGELEDGEISDDDNNSRSRSRSSSSSSGGGLLPYPRRRPPHQTRGGGSGGGGGSSSSSSSSQQQLRNFSRSRHASERGHLRGHSSYRPKEPFRSHPPSVRIPSSSLSESSPRPSFWERSHIALDRFRFRGRPYRGGSRCSRGRGGGERGGKPGGRPPLGGGAGSGFSSSQTWRESSPPRKSSKSFGRSPSRKQNYSSKSENCGEETFEDLLLKYKQIQLELECINKDEKLALSSKEENVQEDSKTLNFEDQTSTDNVSITKDSSKEVAPEEKTQVKTFQAFELKPLRQKLTLPGDKNRLKKVKDGTKPLSLKSDPTESSQGLEDKEQNLTRRVSTSDILSEKKLGEDEEELSELQLRLLALQSASKKWQQKEQQVMKESKEKLTKTKTVQQKVKTSTKTHSAKKVSATAKQALRKQQTKAWKKLQQQKEQERQKEEDQRKQAEEEERRKREEEIRKIRDLSNQEEQYNRFMKLVGGKRRSGSKSSDPDLRRSLDKQPTDSGGGIYQYDNYEEVAMDTDSETSSPVPSPVQPPFFSECSLGYFSSASSISLPPPPQVSSVPPLSQPYVEGLCVSLEPLPPPPPLPPLPPEDPEQPPKPPFADEEEEEEMLLREELLKSLANKRAFKPEETSSNSDPPSPPVLNNSQPVPRSNLTIVSINTVSQPRVQNPKFHRGPRLPRTVISLPKHKSVVVTLNDSDDSESDGDASKSTNSVFGGLESMIKEARRTAEQASKPKVPPKSEKENDPMRTPEALPEEKKIEYRLLKEEIANREKQRLVKSDQLKTNSSSPANSDVEIDGIGRIAMVTKQVTDAEAKLKKHRILLMKDESVLKNLVQQEAKKKESVRNAETKITKLTEQLQATEKILSVNRMFLKKLQEQIHKVQQRVTIKKALTLKYGEELARAKAVASKEIGKRKLEQDRLGPNKMMRLDSSPISSPRKHSAELIAMEKRRLQKLEYEYALKIQKLKEARALKAKEQQNTATVVEEESEFSLPQPSLHDLTQDKLTLDTEENDVDDEILSGTNRERRRSFLESSSFTKPNLKHTDTPNKECINKPTKNSLEKPELFLGLKIGELQKLYSKADSLKQLILKTTTGITEDVFHGQEIAVDVDFVTAQSKTTEVKPCPFRPYHSPLLVFKSYRYKRKIQFSPYYRTKEKLPLSSVSYSNMIEPDQCFCRFDLTGTCNDDDCQWQHTKDYTLSRKQLFQDVLSYNLSLIGCSESSTDEEIAAAAEKYVEKLFGVNKDRMSMDQMAVLLVSNVNESKGHTPPHTTYKDKRKWKPKFWRKPISENNFSSDEEQSTGPIKYAFQPESRINVPALDTVVTPDDVRYFTNETDDIANLEASVLENPSHVQLWLKLAYKYLNQNEGLCSESLDSALNVLARALENNKDNPEIWCHYLRLFSKRGTKEEVQEMCETAVEYAPDYRSFWTFLHLESTFEEKDYVCERMMEFLMGATKQETSDTLSFQLLEALLFRVQLNIFTGRCQNALAILQNALKSANDRIVAEYLKTSDRCLAWLAYIHLIEFNILPPKLYDPSNANPSRIVNTEPFVMPWHAVQDVKTNPDMLLAVFEDGVKACTDESLTVEERTEVCLPLYTNMIALHQLLERYEDAIKLCKCLLESCPVNCQLLETLVALYLQTNQQDKARAVWLTAFEKNPQNAEVFYHMCKLFILQNRGDNLLPFLRKFIASFFKPEFENYSNLDLFRYLLNIPGPLDIPAHLCKENFNDEMFNHQIPYLWLIYCLCHPLQSSIKETGEAYEAALGVAMRSDIVQKIWMDYLTFANNRAAGSRNKVQEFKIFTDLVNRCLITVPARYPIPFSSADYWSNYEFHNRVIFFYLSCVPKTQHSKTLERFCSIMPTNSGLALRLLQHEWEESNVQILKLQAKMFTYNIPTCLATWKIAIAAEIVLKGQREVHRLYQRALQKLPLCASLWKDQLLFEASEGGKTDNLRKLVSKCQEIGVSLNELLNLNSNKTESKNH</sequence>
<dbReference type="GO" id="GO:0006396">
    <property type="term" value="P:RNA processing"/>
    <property type="evidence" value="ECO:0007669"/>
    <property type="project" value="InterPro"/>
</dbReference>
<feature type="compositionally biased region" description="Basic and acidic residues" evidence="2">
    <location>
        <begin position="755"/>
        <end position="775"/>
    </location>
</feature>
<dbReference type="InParanoid" id="A0A2Y9RNF5"/>
<dbReference type="GeneID" id="101354292"/>
<dbReference type="STRING" id="127582.A0A2Y9RNF5"/>
<dbReference type="CTD" id="196441"/>
<feature type="compositionally biased region" description="Pro residues" evidence="2">
    <location>
        <begin position="594"/>
        <end position="616"/>
    </location>
</feature>
<feature type="compositionally biased region" description="Basic and acidic residues" evidence="2">
    <location>
        <begin position="392"/>
        <end position="402"/>
    </location>
</feature>
<feature type="compositionally biased region" description="Gly residues" evidence="2">
    <location>
        <begin position="169"/>
        <end position="182"/>
    </location>
</feature>
<feature type="coiled-coil region" evidence="1">
    <location>
        <begin position="847"/>
        <end position="909"/>
    </location>
</feature>
<dbReference type="FunCoup" id="A0A2Y9RNF5">
    <property type="interactions" value="1792"/>
</dbReference>
<evidence type="ECO:0000313" key="4">
    <source>
        <dbReference type="Proteomes" id="UP000248480"/>
    </source>
</evidence>
<feature type="compositionally biased region" description="Basic residues" evidence="2">
    <location>
        <begin position="430"/>
        <end position="440"/>
    </location>
</feature>
<feature type="compositionally biased region" description="Low complexity" evidence="2">
    <location>
        <begin position="201"/>
        <end position="210"/>
    </location>
</feature>
<feature type="region of interest" description="Disordered" evidence="2">
    <location>
        <begin position="251"/>
        <end position="292"/>
    </location>
</feature>
<dbReference type="InterPro" id="IPR011990">
    <property type="entry name" value="TPR-like_helical_dom_sf"/>
</dbReference>
<evidence type="ECO:0000256" key="2">
    <source>
        <dbReference type="SAM" id="MobiDB-lite"/>
    </source>
</evidence>
<feature type="compositionally biased region" description="Gly residues" evidence="2">
    <location>
        <begin position="62"/>
        <end position="72"/>
    </location>
</feature>
<evidence type="ECO:0000256" key="1">
    <source>
        <dbReference type="SAM" id="Coils"/>
    </source>
</evidence>
<dbReference type="SUPFAM" id="SSF48452">
    <property type="entry name" value="TPR-like"/>
    <property type="match status" value="2"/>
</dbReference>
<feature type="compositionally biased region" description="Basic and acidic residues" evidence="2">
    <location>
        <begin position="1059"/>
        <end position="1069"/>
    </location>
</feature>
<dbReference type="Proteomes" id="UP000248480">
    <property type="component" value="Unplaced"/>
</dbReference>
<dbReference type="PANTHER" id="PTHR21563">
    <property type="entry name" value="ZINC FINGER C3H1 DOMAIN-CONTAINING PROTEIN"/>
    <property type="match status" value="1"/>
</dbReference>
<feature type="compositionally biased region" description="Acidic residues" evidence="2">
    <location>
        <begin position="20"/>
        <end position="31"/>
    </location>
</feature>
<feature type="domain" description="Putative zinc-finger" evidence="3">
    <location>
        <begin position="1191"/>
        <end position="1209"/>
    </location>
</feature>
<feature type="compositionally biased region" description="Basic and acidic residues" evidence="2">
    <location>
        <begin position="503"/>
        <end position="515"/>
    </location>
</feature>
<organism evidence="4 5">
    <name type="scientific">Trichechus manatus latirostris</name>
    <name type="common">Florida manatee</name>
    <dbReference type="NCBI Taxonomy" id="127582"/>
    <lineage>
        <taxon>Eukaryota</taxon>
        <taxon>Metazoa</taxon>
        <taxon>Chordata</taxon>
        <taxon>Craniata</taxon>
        <taxon>Vertebrata</taxon>
        <taxon>Euteleostomi</taxon>
        <taxon>Mammalia</taxon>
        <taxon>Eutheria</taxon>
        <taxon>Afrotheria</taxon>
        <taxon>Sirenia</taxon>
        <taxon>Trichechidae</taxon>
        <taxon>Trichechus</taxon>
    </lineage>
</organism>
<reference evidence="5" key="1">
    <citation type="submission" date="2025-08" db="UniProtKB">
        <authorList>
            <consortium name="RefSeq"/>
        </authorList>
    </citation>
    <scope>IDENTIFICATION</scope>
</reference>
<dbReference type="InterPro" id="IPR019607">
    <property type="entry name" value="Putative_zinc-finger_domain"/>
</dbReference>
<feature type="compositionally biased region" description="Basic and acidic residues" evidence="2">
    <location>
        <begin position="133"/>
        <end position="145"/>
    </location>
</feature>
<feature type="compositionally biased region" description="Polar residues" evidence="2">
    <location>
        <begin position="647"/>
        <end position="670"/>
    </location>
</feature>
<dbReference type="GO" id="GO:0005634">
    <property type="term" value="C:nucleus"/>
    <property type="evidence" value="ECO:0007669"/>
    <property type="project" value="TreeGrafter"/>
</dbReference>
<dbReference type="InterPro" id="IPR003107">
    <property type="entry name" value="HAT"/>
</dbReference>
<feature type="compositionally biased region" description="Basic and acidic residues" evidence="2">
    <location>
        <begin position="251"/>
        <end position="262"/>
    </location>
</feature>
<feature type="compositionally biased region" description="Basic and acidic residues" evidence="2">
    <location>
        <begin position="280"/>
        <end position="292"/>
    </location>
</feature>
<dbReference type="Pfam" id="PF10650">
    <property type="entry name" value="zf-C3H1"/>
    <property type="match status" value="1"/>
</dbReference>
<feature type="region of interest" description="Disordered" evidence="2">
    <location>
        <begin position="1046"/>
        <end position="1072"/>
    </location>
</feature>